<evidence type="ECO:0000313" key="4">
    <source>
        <dbReference type="Proteomes" id="UP000223527"/>
    </source>
</evidence>
<evidence type="ECO:0000313" key="3">
    <source>
        <dbReference type="EMBL" id="PHK96674.1"/>
    </source>
</evidence>
<evidence type="ECO:0000256" key="2">
    <source>
        <dbReference type="SAM" id="Phobius"/>
    </source>
</evidence>
<dbReference type="EMBL" id="PDNU01000002">
    <property type="protein sequence ID" value="PHK96674.1"/>
    <property type="molecule type" value="Genomic_DNA"/>
</dbReference>
<feature type="transmembrane region" description="Helical" evidence="2">
    <location>
        <begin position="104"/>
        <end position="127"/>
    </location>
</feature>
<accession>A0A2C7AHQ6</accession>
<dbReference type="OrthoDB" id="9911463at2"/>
<organism evidence="3 4">
    <name type="scientific">Teichococcus rhizosphaerae</name>
    <dbReference type="NCBI Taxonomy" id="1335062"/>
    <lineage>
        <taxon>Bacteria</taxon>
        <taxon>Pseudomonadati</taxon>
        <taxon>Pseudomonadota</taxon>
        <taxon>Alphaproteobacteria</taxon>
        <taxon>Acetobacterales</taxon>
        <taxon>Roseomonadaceae</taxon>
        <taxon>Roseomonas</taxon>
    </lineage>
</organism>
<sequence length="139" mass="14745">MSAPQRLRPEPAAQADSATPTAISASGLPEGFRPTGAEDRLPSLLSYALAVDAGTDPTPEAAPARRAEAERLLHDWAYRRLHNQLERIRAEAAREALAGQRQPAGFMTVLAAVLAGLALFALLAWLAQAFGLSLPLPRG</sequence>
<keyword evidence="2" id="KW-0472">Membrane</keyword>
<keyword evidence="2" id="KW-0812">Transmembrane</keyword>
<proteinExistence type="predicted"/>
<evidence type="ECO:0000256" key="1">
    <source>
        <dbReference type="SAM" id="MobiDB-lite"/>
    </source>
</evidence>
<reference evidence="3 4" key="1">
    <citation type="submission" date="2017-10" db="EMBL/GenBank/DDBJ databases">
        <authorList>
            <person name="Banno H."/>
            <person name="Chua N.-H."/>
        </authorList>
    </citation>
    <scope>NUCLEOTIDE SEQUENCE [LARGE SCALE GENOMIC DNA]</scope>
    <source>
        <strain evidence="3 4">YW11</strain>
    </source>
</reference>
<name>A0A2C7AHQ6_9PROT</name>
<dbReference type="AlphaFoldDB" id="A0A2C7AHQ6"/>
<dbReference type="Proteomes" id="UP000223527">
    <property type="component" value="Unassembled WGS sequence"/>
</dbReference>
<protein>
    <submittedName>
        <fullName evidence="3">Uncharacterized protein</fullName>
    </submittedName>
</protein>
<keyword evidence="4" id="KW-1185">Reference proteome</keyword>
<keyword evidence="2" id="KW-1133">Transmembrane helix</keyword>
<feature type="region of interest" description="Disordered" evidence="1">
    <location>
        <begin position="1"/>
        <end position="36"/>
    </location>
</feature>
<dbReference type="RefSeq" id="WP_099093818.1">
    <property type="nucleotide sequence ID" value="NZ_PDNU01000002.1"/>
</dbReference>
<comment type="caution">
    <text evidence="3">The sequence shown here is derived from an EMBL/GenBank/DDBJ whole genome shotgun (WGS) entry which is preliminary data.</text>
</comment>
<gene>
    <name evidence="3" type="ORF">CR162_01805</name>
</gene>